<proteinExistence type="inferred from homology"/>
<keyword evidence="2 7" id="KW-0808">Transferase</keyword>
<evidence type="ECO:0000256" key="7">
    <source>
        <dbReference type="HAMAP-Rule" id="MF_00109"/>
    </source>
</evidence>
<feature type="binding site" evidence="7">
    <location>
        <position position="135"/>
    </location>
    <ligand>
        <name>substrate</name>
    </ligand>
</feature>
<dbReference type="RefSeq" id="WP_249307757.1">
    <property type="nucleotide sequence ID" value="NZ_JACRSZ010000005.1"/>
</dbReference>
<comment type="caution">
    <text evidence="7">Lacks conserved residue(s) required for the propagation of feature annotation.</text>
</comment>
<feature type="binding site" evidence="7">
    <location>
        <begin position="13"/>
        <end position="18"/>
    </location>
    <ligand>
        <name>ATP</name>
        <dbReference type="ChEBI" id="CHEBI:30616"/>
    </ligand>
</feature>
<dbReference type="EC" id="2.7.1.71" evidence="7"/>
<dbReference type="EMBL" id="JACRSZ010000005">
    <property type="protein sequence ID" value="MBC8572728.1"/>
    <property type="molecule type" value="Genomic_DNA"/>
</dbReference>
<dbReference type="InterPro" id="IPR000623">
    <property type="entry name" value="Shikimate_kinase/TSH1"/>
</dbReference>
<evidence type="ECO:0000256" key="1">
    <source>
        <dbReference type="ARBA" id="ARBA00022605"/>
    </source>
</evidence>
<comment type="subcellular location">
    <subcellularLocation>
        <location evidence="7">Cytoplasm</location>
    </subcellularLocation>
</comment>
<dbReference type="PANTHER" id="PTHR21087">
    <property type="entry name" value="SHIKIMATE KINASE"/>
    <property type="match status" value="1"/>
</dbReference>
<keyword evidence="5 7" id="KW-0067">ATP-binding</keyword>
<gene>
    <name evidence="7" type="primary">aroK</name>
    <name evidence="8" type="ORF">H8716_06465</name>
</gene>
<feature type="binding site" evidence="7">
    <location>
        <position position="118"/>
    </location>
    <ligand>
        <name>ATP</name>
        <dbReference type="ChEBI" id="CHEBI:30616"/>
    </ligand>
</feature>
<dbReference type="Gene3D" id="3.40.50.300">
    <property type="entry name" value="P-loop containing nucleotide triphosphate hydrolases"/>
    <property type="match status" value="1"/>
</dbReference>
<keyword evidence="3 7" id="KW-0547">Nucleotide-binding</keyword>
<comment type="catalytic activity">
    <reaction evidence="7">
        <text>shikimate + ATP = 3-phosphoshikimate + ADP + H(+)</text>
        <dbReference type="Rhea" id="RHEA:13121"/>
        <dbReference type="ChEBI" id="CHEBI:15378"/>
        <dbReference type="ChEBI" id="CHEBI:30616"/>
        <dbReference type="ChEBI" id="CHEBI:36208"/>
        <dbReference type="ChEBI" id="CHEBI:145989"/>
        <dbReference type="ChEBI" id="CHEBI:456216"/>
        <dbReference type="EC" id="2.7.1.71"/>
    </reaction>
</comment>
<dbReference type="GO" id="GO:0016301">
    <property type="term" value="F:kinase activity"/>
    <property type="evidence" value="ECO:0007669"/>
    <property type="project" value="UniProtKB-KW"/>
</dbReference>
<evidence type="ECO:0000256" key="6">
    <source>
        <dbReference type="ARBA" id="ARBA00023141"/>
    </source>
</evidence>
<feature type="binding site" evidence="7">
    <location>
        <position position="17"/>
    </location>
    <ligand>
        <name>Mg(2+)</name>
        <dbReference type="ChEBI" id="CHEBI:18420"/>
    </ligand>
</feature>
<keyword evidence="1 7" id="KW-0028">Amino-acid biosynthesis</keyword>
<organism evidence="8 9">
    <name type="scientific">Jingyaoa shaoxingensis</name>
    <dbReference type="NCBI Taxonomy" id="2763671"/>
    <lineage>
        <taxon>Bacteria</taxon>
        <taxon>Bacillati</taxon>
        <taxon>Bacillota</taxon>
        <taxon>Clostridia</taxon>
        <taxon>Lachnospirales</taxon>
        <taxon>Lachnospiraceae</taxon>
        <taxon>Jingyaoa</taxon>
    </lineage>
</organism>
<comment type="subunit">
    <text evidence="7">Monomer.</text>
</comment>
<dbReference type="SUPFAM" id="SSF52540">
    <property type="entry name" value="P-loop containing nucleoside triphosphate hydrolases"/>
    <property type="match status" value="1"/>
</dbReference>
<keyword evidence="6 7" id="KW-0057">Aromatic amino acid biosynthesis</keyword>
<feature type="binding site" evidence="7">
    <location>
        <position position="80"/>
    </location>
    <ligand>
        <name>substrate</name>
    </ligand>
</feature>
<dbReference type="HAMAP" id="MF_00109">
    <property type="entry name" value="Shikimate_kinase"/>
    <property type="match status" value="1"/>
</dbReference>
<comment type="cofactor">
    <cofactor evidence="7">
        <name>Mg(2+)</name>
        <dbReference type="ChEBI" id="CHEBI:18420"/>
    </cofactor>
    <text evidence="7">Binds 1 Mg(2+) ion per subunit.</text>
</comment>
<evidence type="ECO:0000313" key="8">
    <source>
        <dbReference type="EMBL" id="MBC8572728.1"/>
    </source>
</evidence>
<name>A0ABR7NAI2_9FIRM</name>
<comment type="pathway">
    <text evidence="7">Metabolic intermediate biosynthesis; chorismate biosynthesis; chorismate from D-erythrose 4-phosphate and phosphoenolpyruvate: step 5/7.</text>
</comment>
<dbReference type="CDD" id="cd00464">
    <property type="entry name" value="SK"/>
    <property type="match status" value="1"/>
</dbReference>
<sequence length="172" mass="19308">MNKDNIILIGMPGAGKSTIGVVLAKVLGYQFVDTDLIIQKEEGKLLWQIIEEKGVEEFINIEDKINSKVNVSKCVIAPGGSAIFGENAMKHFQEIGTVVYLDVDYPILKKRVGNFERRGVILRHGNSFRDIYNERLPYYHKYAHVKISENNLNISQTVSAIVDALDMAPETI</sequence>
<dbReference type="Pfam" id="PF01202">
    <property type="entry name" value="SKI"/>
    <property type="match status" value="1"/>
</dbReference>
<keyword evidence="7" id="KW-0460">Magnesium</keyword>
<keyword evidence="7" id="KW-0963">Cytoplasm</keyword>
<dbReference type="InterPro" id="IPR027417">
    <property type="entry name" value="P-loop_NTPase"/>
</dbReference>
<dbReference type="Proteomes" id="UP000657421">
    <property type="component" value="Unassembled WGS sequence"/>
</dbReference>
<evidence type="ECO:0000256" key="5">
    <source>
        <dbReference type="ARBA" id="ARBA00022840"/>
    </source>
</evidence>
<protein>
    <recommendedName>
        <fullName evidence="7">Shikimate kinase</fullName>
        <shortName evidence="7">SK</shortName>
        <ecNumber evidence="7">2.7.1.71</ecNumber>
    </recommendedName>
</protein>
<dbReference type="PANTHER" id="PTHR21087:SF16">
    <property type="entry name" value="SHIKIMATE KINASE 1, CHLOROPLASTIC"/>
    <property type="match status" value="1"/>
</dbReference>
<comment type="caution">
    <text evidence="8">The sequence shown here is derived from an EMBL/GenBank/DDBJ whole genome shotgun (WGS) entry which is preliminary data.</text>
</comment>
<dbReference type="InterPro" id="IPR031322">
    <property type="entry name" value="Shikimate/glucono_kinase"/>
</dbReference>
<evidence type="ECO:0000256" key="4">
    <source>
        <dbReference type="ARBA" id="ARBA00022777"/>
    </source>
</evidence>
<keyword evidence="4 7" id="KW-0418">Kinase</keyword>
<comment type="function">
    <text evidence="7">Catalyzes the specific phosphorylation of the 3-hydroxyl group of shikimic acid using ATP as a cosubstrate.</text>
</comment>
<evidence type="ECO:0000313" key="9">
    <source>
        <dbReference type="Proteomes" id="UP000657421"/>
    </source>
</evidence>
<comment type="similarity">
    <text evidence="7">Belongs to the shikimate kinase family.</text>
</comment>
<accession>A0ABR7NAI2</accession>
<dbReference type="PRINTS" id="PR01100">
    <property type="entry name" value="SHIKIMTKNASE"/>
</dbReference>
<keyword evidence="9" id="KW-1185">Reference proteome</keyword>
<evidence type="ECO:0000256" key="2">
    <source>
        <dbReference type="ARBA" id="ARBA00022679"/>
    </source>
</evidence>
<evidence type="ECO:0000256" key="3">
    <source>
        <dbReference type="ARBA" id="ARBA00022741"/>
    </source>
</evidence>
<feature type="binding site" evidence="7">
    <location>
        <position position="35"/>
    </location>
    <ligand>
        <name>substrate</name>
    </ligand>
</feature>
<keyword evidence="7" id="KW-0479">Metal-binding</keyword>
<reference evidence="8 9" key="1">
    <citation type="submission" date="2020-08" db="EMBL/GenBank/DDBJ databases">
        <title>Genome public.</title>
        <authorList>
            <person name="Liu C."/>
            <person name="Sun Q."/>
        </authorList>
    </citation>
    <scope>NUCLEOTIDE SEQUENCE [LARGE SCALE GENOMIC DNA]</scope>
    <source>
        <strain evidence="8 9">NSJ-46</strain>
    </source>
</reference>